<name>A0ABT3YM69_9HYPH</name>
<dbReference type="InterPro" id="IPR001279">
    <property type="entry name" value="Metallo-B-lactamas"/>
</dbReference>
<dbReference type="InterPro" id="IPR050662">
    <property type="entry name" value="Sec-metab_biosynth-thioest"/>
</dbReference>
<keyword evidence="3" id="KW-1185">Reference proteome</keyword>
<dbReference type="Pfam" id="PF21221">
    <property type="entry name" value="B_lactamase-like_C"/>
    <property type="match status" value="1"/>
</dbReference>
<comment type="caution">
    <text evidence="2">The sequence shown here is derived from an EMBL/GenBank/DDBJ whole genome shotgun (WGS) entry which is preliminary data.</text>
</comment>
<proteinExistence type="predicted"/>
<organism evidence="2 3">
    <name type="scientific">Hoeflea ulvae</name>
    <dbReference type="NCBI Taxonomy" id="2983764"/>
    <lineage>
        <taxon>Bacteria</taxon>
        <taxon>Pseudomonadati</taxon>
        <taxon>Pseudomonadota</taxon>
        <taxon>Alphaproteobacteria</taxon>
        <taxon>Hyphomicrobiales</taxon>
        <taxon>Rhizobiaceae</taxon>
        <taxon>Hoeflea</taxon>
    </lineage>
</organism>
<dbReference type="Gene3D" id="3.60.15.10">
    <property type="entry name" value="Ribonuclease Z/Hydroxyacylglutathione hydrolase-like"/>
    <property type="match status" value="1"/>
</dbReference>
<dbReference type="Proteomes" id="UP001081283">
    <property type="component" value="Unassembled WGS sequence"/>
</dbReference>
<feature type="domain" description="Metallo-beta-lactamase" evidence="1">
    <location>
        <begin position="41"/>
        <end position="257"/>
    </location>
</feature>
<dbReference type="EMBL" id="JAOVZQ010000001">
    <property type="protein sequence ID" value="MCY0096810.1"/>
    <property type="molecule type" value="Genomic_DNA"/>
</dbReference>
<evidence type="ECO:0000313" key="2">
    <source>
        <dbReference type="EMBL" id="MCY0096810.1"/>
    </source>
</evidence>
<dbReference type="RefSeq" id="WP_267614634.1">
    <property type="nucleotide sequence ID" value="NZ_JAOVZQ010000001.1"/>
</dbReference>
<dbReference type="InterPro" id="IPR048933">
    <property type="entry name" value="B_lactamase-like_C"/>
</dbReference>
<dbReference type="PANTHER" id="PTHR23131">
    <property type="entry name" value="ENDORIBONUCLEASE LACTB2"/>
    <property type="match status" value="1"/>
</dbReference>
<sequence>MNALPDALRFPYEKAPAPGEVTKVADGLLWACLPLPFRLNHVNVWLLENEDGWTVIDTGCVTPQIKKCWEKLLADPMRGEPVRTLIATHGHVDHIGLAGWLVDRFGSEFVGTFGEWVWARLSHTRDVPGSNTEHHRFMRGHGFDDAGAELMLTSRHRFIDMSSTIPGAITEIRDGEIIRFGRRDWRVIVTRGHAFEHASFYCERDNILIAGDHLLPKITPVIAVYEMLPHADPLGDYLDSFAQFADIPEDVLVLPSHGRPYYGVHTRIRQLQEHHTERLDATITHLRKPQHALALSKTMFPHVEGPENVGFALGEVLAHINYLVHDGVVGAVSDEHGHVIYESLA</sequence>
<dbReference type="SMART" id="SM00849">
    <property type="entry name" value="Lactamase_B"/>
    <property type="match status" value="1"/>
</dbReference>
<protein>
    <submittedName>
        <fullName evidence="2">MBL fold metallo-hydrolase</fullName>
    </submittedName>
</protein>
<dbReference type="InterPro" id="IPR036388">
    <property type="entry name" value="WH-like_DNA-bd_sf"/>
</dbReference>
<accession>A0ABT3YM69</accession>
<gene>
    <name evidence="2" type="ORF">OEG82_22750</name>
</gene>
<evidence type="ECO:0000313" key="3">
    <source>
        <dbReference type="Proteomes" id="UP001081283"/>
    </source>
</evidence>
<dbReference type="Gene3D" id="1.10.10.10">
    <property type="entry name" value="Winged helix-like DNA-binding domain superfamily/Winged helix DNA-binding domain"/>
    <property type="match status" value="1"/>
</dbReference>
<dbReference type="PANTHER" id="PTHR23131:SF4">
    <property type="entry name" value="METALLO-BETA-LACTAMASE SUPERFAMILY POTEIN"/>
    <property type="match status" value="1"/>
</dbReference>
<reference evidence="2" key="1">
    <citation type="submission" date="2022-10" db="EMBL/GenBank/DDBJ databases">
        <title>Hoeflea sp. J2-29, isolated from marine algae.</title>
        <authorList>
            <person name="Kristyanto S."/>
            <person name="Kim J.M."/>
            <person name="Jeon C.O."/>
        </authorList>
    </citation>
    <scope>NUCLEOTIDE SEQUENCE</scope>
    <source>
        <strain evidence="2">J2-29</strain>
    </source>
</reference>
<dbReference type="InterPro" id="IPR036866">
    <property type="entry name" value="RibonucZ/Hydroxyglut_hydro"/>
</dbReference>
<evidence type="ECO:0000259" key="1">
    <source>
        <dbReference type="SMART" id="SM00849"/>
    </source>
</evidence>
<dbReference type="Pfam" id="PF00753">
    <property type="entry name" value="Lactamase_B"/>
    <property type="match status" value="1"/>
</dbReference>
<dbReference type="SUPFAM" id="SSF56281">
    <property type="entry name" value="Metallo-hydrolase/oxidoreductase"/>
    <property type="match status" value="1"/>
</dbReference>